<feature type="region of interest" description="Disordered" evidence="1">
    <location>
        <begin position="26"/>
        <end position="46"/>
    </location>
</feature>
<evidence type="ECO:0000313" key="3">
    <source>
        <dbReference type="EMBL" id="SEE65430.1"/>
    </source>
</evidence>
<proteinExistence type="predicted"/>
<dbReference type="OrthoDB" id="597632at2"/>
<dbReference type="GO" id="GO:0043448">
    <property type="term" value="P:alkane catabolic process"/>
    <property type="evidence" value="ECO:0007669"/>
    <property type="project" value="TreeGrafter"/>
</dbReference>
<reference evidence="4" key="1">
    <citation type="submission" date="2016-10" db="EMBL/GenBank/DDBJ databases">
        <authorList>
            <person name="Varghese N."/>
            <person name="Submissions S."/>
        </authorList>
    </citation>
    <scope>NUCLEOTIDE SEQUENCE [LARGE SCALE GENOMIC DNA]</scope>
    <source>
        <strain evidence="4">DSM 45237</strain>
    </source>
</reference>
<keyword evidence="2" id="KW-0732">Signal</keyword>
<accession>A0A1H5KL53</accession>
<dbReference type="PANTHER" id="PTHR39335:SF1">
    <property type="entry name" value="BLL4220 PROTEIN"/>
    <property type="match status" value="1"/>
</dbReference>
<feature type="chain" id="PRO_5038839794" evidence="2">
    <location>
        <begin position="19"/>
        <end position="172"/>
    </location>
</feature>
<gene>
    <name evidence="3" type="ORF">SAMN04488561_2127</name>
</gene>
<dbReference type="RefSeq" id="WP_069112895.1">
    <property type="nucleotide sequence ID" value="NZ_FNUC01000003.1"/>
</dbReference>
<feature type="compositionally biased region" description="Low complexity" evidence="1">
    <location>
        <begin position="29"/>
        <end position="46"/>
    </location>
</feature>
<dbReference type="InterPro" id="IPR005297">
    <property type="entry name" value="Lipoprotein_repeat"/>
</dbReference>
<name>A0A1H5KL53_9ACTN</name>
<keyword evidence="4" id="KW-1185">Reference proteome</keyword>
<dbReference type="Pfam" id="PF03640">
    <property type="entry name" value="Lipoprotein_15"/>
    <property type="match status" value="2"/>
</dbReference>
<dbReference type="Proteomes" id="UP000181980">
    <property type="component" value="Unassembled WGS sequence"/>
</dbReference>
<dbReference type="AlphaFoldDB" id="A0A1H5KL53"/>
<protein>
    <submittedName>
        <fullName evidence="3">Predicted lipoprotein with conserved Yx(FWY)xxD motif</fullName>
    </submittedName>
</protein>
<evidence type="ECO:0000313" key="4">
    <source>
        <dbReference type="Proteomes" id="UP000181980"/>
    </source>
</evidence>
<dbReference type="EMBL" id="FNUC01000003">
    <property type="protein sequence ID" value="SEE65430.1"/>
    <property type="molecule type" value="Genomic_DNA"/>
</dbReference>
<evidence type="ECO:0000256" key="1">
    <source>
        <dbReference type="SAM" id="MobiDB-lite"/>
    </source>
</evidence>
<keyword evidence="3" id="KW-0449">Lipoprotein</keyword>
<dbReference type="PANTHER" id="PTHR39335">
    <property type="entry name" value="BLL4220 PROTEIN"/>
    <property type="match status" value="1"/>
</dbReference>
<evidence type="ECO:0000256" key="2">
    <source>
        <dbReference type="SAM" id="SignalP"/>
    </source>
</evidence>
<sequence length="172" mass="16609">MRISTVAVLGTGLVLALAGCSDNGGGGSSAAPAAPTSSSGSSEAPSAPVAAAGLAVSSSDLGEIVVDGKGMTVYVYTKDTQGAGTSTCSDQCAAAWPAVPAASATPAVQGVTGEVGTITGVDGKPQLTLNGWPLYTYAADQAPGDVTGEDVGEVWYVVSPAGEPIKESGDSS</sequence>
<feature type="signal peptide" evidence="2">
    <location>
        <begin position="1"/>
        <end position="18"/>
    </location>
</feature>
<organism evidence="3 4">
    <name type="scientific">Jiangella alba</name>
    <dbReference type="NCBI Taxonomy" id="561176"/>
    <lineage>
        <taxon>Bacteria</taxon>
        <taxon>Bacillati</taxon>
        <taxon>Actinomycetota</taxon>
        <taxon>Actinomycetes</taxon>
        <taxon>Jiangellales</taxon>
        <taxon>Jiangellaceae</taxon>
        <taxon>Jiangella</taxon>
    </lineage>
</organism>
<dbReference type="PROSITE" id="PS51257">
    <property type="entry name" value="PROKAR_LIPOPROTEIN"/>
    <property type="match status" value="1"/>
</dbReference>